<sequence>MGMTANDGSGDSGGGATWERPVRQISLAARNDVLADMAKHWKSYVDGIGEHVKPVGDVWDDHLSDWHGPAAKACQAQLQKIAHNLNAIAVNYQEMPRLLQNCSTSVRDAVGAIPIPLFGGGGAELPAGNSQTDGQGLYDDYDQDRSAYADYAFQRRAYDQMIAGARVRGAGAKSYHNTAVESDTVTRDYHADPNGKYLEEVAHWYTSHQQTAVHAEEHLHNVYATAHENVPERAKIKYDPSGDSSADSHTTPPPPPPPPPGGGGGLDTAGPALGALPPPVGGKLPSMQSAMLHSLPPHELLGQPTARDPSTAEDPQGTSLAGAVPGADVGAGRGVGPAGGIGAGSLPGVGSAGSGSVGGMPATASGAGWWTGPPVGAPVGPRVASPRLGAAGAHGAGAARVGGVGMMPHSGAGTGRKEPEERQTWLTEDDKDVWGPRWEDQFSGLVE</sequence>
<evidence type="ECO:0000313" key="3">
    <source>
        <dbReference type="Proteomes" id="UP000611640"/>
    </source>
</evidence>
<name>A0A7R7DNZ2_9ACTN</name>
<proteinExistence type="predicted"/>
<evidence type="ECO:0000313" key="2">
    <source>
        <dbReference type="EMBL" id="BCJ35011.1"/>
    </source>
</evidence>
<evidence type="ECO:0008006" key="4">
    <source>
        <dbReference type="Google" id="ProtNLM"/>
    </source>
</evidence>
<dbReference type="EMBL" id="AP023355">
    <property type="protein sequence ID" value="BCJ35011.1"/>
    <property type="molecule type" value="Genomic_DNA"/>
</dbReference>
<feature type="region of interest" description="Disordered" evidence="1">
    <location>
        <begin position="399"/>
        <end position="447"/>
    </location>
</feature>
<keyword evidence="3" id="KW-1185">Reference proteome</keyword>
<feature type="region of interest" description="Disordered" evidence="1">
    <location>
        <begin position="227"/>
        <end position="328"/>
    </location>
</feature>
<dbReference type="InterPro" id="IPR036689">
    <property type="entry name" value="ESAT-6-like_sf"/>
</dbReference>
<reference evidence="2 3" key="1">
    <citation type="submission" date="2020-08" db="EMBL/GenBank/DDBJ databases">
        <title>Whole genome shotgun sequence of Actinocatenispora thailandica NBRC 105041.</title>
        <authorList>
            <person name="Komaki H."/>
            <person name="Tamura T."/>
        </authorList>
    </citation>
    <scope>NUCLEOTIDE SEQUENCE [LARGE SCALE GENOMIC DNA]</scope>
    <source>
        <strain evidence="2 3">NBRC 105041</strain>
    </source>
</reference>
<dbReference type="SUPFAM" id="SSF140453">
    <property type="entry name" value="EsxAB dimer-like"/>
    <property type="match status" value="1"/>
</dbReference>
<gene>
    <name evidence="2" type="ORF">Athai_25140</name>
</gene>
<evidence type="ECO:0000256" key="1">
    <source>
        <dbReference type="SAM" id="MobiDB-lite"/>
    </source>
</evidence>
<organism evidence="2 3">
    <name type="scientific">Actinocatenispora thailandica</name>
    <dbReference type="NCBI Taxonomy" id="227318"/>
    <lineage>
        <taxon>Bacteria</taxon>
        <taxon>Bacillati</taxon>
        <taxon>Actinomycetota</taxon>
        <taxon>Actinomycetes</taxon>
        <taxon>Micromonosporales</taxon>
        <taxon>Micromonosporaceae</taxon>
        <taxon>Actinocatenispora</taxon>
    </lineage>
</organism>
<dbReference type="AlphaFoldDB" id="A0A7R7DNZ2"/>
<accession>A0A7R7DNZ2</accession>
<feature type="compositionally biased region" description="Pro residues" evidence="1">
    <location>
        <begin position="251"/>
        <end position="261"/>
    </location>
</feature>
<dbReference type="Proteomes" id="UP000611640">
    <property type="component" value="Chromosome"/>
</dbReference>
<dbReference type="RefSeq" id="WP_203961638.1">
    <property type="nucleotide sequence ID" value="NZ_AP023355.1"/>
</dbReference>
<feature type="compositionally biased region" description="Basic and acidic residues" evidence="1">
    <location>
        <begin position="229"/>
        <end position="240"/>
    </location>
</feature>
<dbReference type="KEGG" id="atl:Athai_25140"/>
<protein>
    <recommendedName>
        <fullName evidence="4">PPE family domain-containing protein</fullName>
    </recommendedName>
</protein>